<evidence type="ECO:0000313" key="3">
    <source>
        <dbReference type="Proteomes" id="UP000265719"/>
    </source>
</evidence>
<gene>
    <name evidence="2" type="ORF">NI17_018545</name>
</gene>
<evidence type="ECO:0000259" key="1">
    <source>
        <dbReference type="SMART" id="SM00866"/>
    </source>
</evidence>
<dbReference type="InterPro" id="IPR011663">
    <property type="entry name" value="UTRA"/>
</dbReference>
<feature type="domain" description="UbiC transcription regulator-associated" evidence="1">
    <location>
        <begin position="71"/>
        <end position="210"/>
    </location>
</feature>
<organism evidence="2 3">
    <name type="scientific">Thermobifida halotolerans</name>
    <dbReference type="NCBI Taxonomy" id="483545"/>
    <lineage>
        <taxon>Bacteria</taxon>
        <taxon>Bacillati</taxon>
        <taxon>Actinomycetota</taxon>
        <taxon>Actinomycetes</taxon>
        <taxon>Streptosporangiales</taxon>
        <taxon>Nocardiopsidaceae</taxon>
        <taxon>Thermobifida</taxon>
    </lineage>
</organism>
<name>A0AA97M6G6_9ACTN</name>
<dbReference type="InterPro" id="IPR028978">
    <property type="entry name" value="Chorismate_lyase_/UTRA_dom_sf"/>
</dbReference>
<dbReference type="KEGG" id="thao:NI17_018545"/>
<reference evidence="2" key="1">
    <citation type="submission" date="2020-10" db="EMBL/GenBank/DDBJ databases">
        <title>De novo genome project of the cellulose decomposer Thermobifida halotolerans type strain.</title>
        <authorList>
            <person name="Nagy I."/>
            <person name="Horvath B."/>
            <person name="Kukolya J."/>
            <person name="Nagy I."/>
            <person name="Orsini M."/>
        </authorList>
    </citation>
    <scope>NUCLEOTIDE SEQUENCE</scope>
    <source>
        <strain evidence="2">DSM 44931</strain>
    </source>
</reference>
<dbReference type="AlphaFoldDB" id="A0AA97M6G6"/>
<dbReference type="Pfam" id="PF07702">
    <property type="entry name" value="UTRA"/>
    <property type="match status" value="1"/>
</dbReference>
<dbReference type="PANTHER" id="PTHR44846:SF17">
    <property type="entry name" value="GNTR-FAMILY TRANSCRIPTIONAL REGULATOR"/>
    <property type="match status" value="1"/>
</dbReference>
<evidence type="ECO:0000313" key="2">
    <source>
        <dbReference type="EMBL" id="UOE22135.1"/>
    </source>
</evidence>
<sequence length="219" mass="23845">MGHVKIVVIWVGVRWRGTCSPGRLPIGRVGGAVLPRRCRRQGRAKHAAEVGRGGDRLFHVVEGQDEPVGTEDGGRTRIVLLHVDTAEIAERLAINPGDEVMRTRYVFTGDDEPVMPSTSWELLELTRGTAIVLPEDGPHAGRGVVERMAVIGQRIVHATEIVTARTATADETDRLGLGRGAVVMVIRRTYSAGERPGKTADIVVPPDRYELACTILVEH</sequence>
<dbReference type="Proteomes" id="UP000265719">
    <property type="component" value="Chromosome"/>
</dbReference>
<dbReference type="GO" id="GO:0045892">
    <property type="term" value="P:negative regulation of DNA-templated transcription"/>
    <property type="evidence" value="ECO:0007669"/>
    <property type="project" value="TreeGrafter"/>
</dbReference>
<dbReference type="PANTHER" id="PTHR44846">
    <property type="entry name" value="MANNOSYL-D-GLYCERATE TRANSPORT/METABOLISM SYSTEM REPRESSOR MNGR-RELATED"/>
    <property type="match status" value="1"/>
</dbReference>
<protein>
    <submittedName>
        <fullName evidence="2">UTRA domain-containing protein</fullName>
    </submittedName>
</protein>
<keyword evidence="3" id="KW-1185">Reference proteome</keyword>
<dbReference type="SUPFAM" id="SSF64288">
    <property type="entry name" value="Chorismate lyase-like"/>
    <property type="match status" value="1"/>
</dbReference>
<dbReference type="InterPro" id="IPR050679">
    <property type="entry name" value="Bact_HTH_transcr_reg"/>
</dbReference>
<accession>A0AA97M6G6</accession>
<dbReference type="Gene3D" id="3.40.1410.10">
    <property type="entry name" value="Chorismate lyase-like"/>
    <property type="match status" value="1"/>
</dbReference>
<proteinExistence type="predicted"/>
<dbReference type="SMART" id="SM00866">
    <property type="entry name" value="UTRA"/>
    <property type="match status" value="1"/>
</dbReference>
<dbReference type="EMBL" id="CP063196">
    <property type="protein sequence ID" value="UOE22135.1"/>
    <property type="molecule type" value="Genomic_DNA"/>
</dbReference>
<dbReference type="GO" id="GO:0003677">
    <property type="term" value="F:DNA binding"/>
    <property type="evidence" value="ECO:0007669"/>
    <property type="project" value="InterPro"/>
</dbReference>